<sequence>MQQIQRGKTIQGNLVEDPKQIQTQNGPMVVMTVAEQNQRFDRESRQYVDMDPTYYDVGISREKLGQNVMASVGKGDRVSVTGNYAVEPYVSRAGEPGLNHRIWAEDVGASMQFNEVQVAPRPERGADREAAAWGVEGQEANASGLSPQEQAGVDALQQDPQGPELAGPSR</sequence>
<name>A0A7W7M254_9MICC</name>
<organism evidence="4 5">
    <name type="scientific">Micrococcus cohnii</name>
    <dbReference type="NCBI Taxonomy" id="993416"/>
    <lineage>
        <taxon>Bacteria</taxon>
        <taxon>Bacillati</taxon>
        <taxon>Actinomycetota</taxon>
        <taxon>Actinomycetes</taxon>
        <taxon>Micrococcales</taxon>
        <taxon>Micrococcaceae</taxon>
        <taxon>Micrococcus</taxon>
    </lineage>
</organism>
<reference evidence="4 5" key="1">
    <citation type="submission" date="2020-08" db="EMBL/GenBank/DDBJ databases">
        <title>Sequencing the genomes of 1000 actinobacteria strains.</title>
        <authorList>
            <person name="Klenk H.-P."/>
        </authorList>
    </citation>
    <scope>NUCLEOTIDE SEQUENCE [LARGE SCALE GENOMIC DNA]</scope>
    <source>
        <strain evidence="4 5">DSM 23974</strain>
    </source>
</reference>
<dbReference type="Pfam" id="PF00436">
    <property type="entry name" value="SSB"/>
    <property type="match status" value="1"/>
</dbReference>
<keyword evidence="5" id="KW-1185">Reference proteome</keyword>
<proteinExistence type="predicted"/>
<dbReference type="Gene3D" id="2.40.50.140">
    <property type="entry name" value="Nucleic acid-binding proteins"/>
    <property type="match status" value="1"/>
</dbReference>
<evidence type="ECO:0000313" key="4">
    <source>
        <dbReference type="EMBL" id="MBB4734762.1"/>
    </source>
</evidence>
<evidence type="ECO:0000313" key="5">
    <source>
        <dbReference type="Proteomes" id="UP000540191"/>
    </source>
</evidence>
<feature type="compositionally biased region" description="Polar residues" evidence="3">
    <location>
        <begin position="140"/>
        <end position="149"/>
    </location>
</feature>
<dbReference type="InterPro" id="IPR000424">
    <property type="entry name" value="Primosome_PriB/ssb"/>
</dbReference>
<dbReference type="PROSITE" id="PS50935">
    <property type="entry name" value="SSB"/>
    <property type="match status" value="1"/>
</dbReference>
<gene>
    <name evidence="4" type="ORF">HDA30_000270</name>
</gene>
<dbReference type="EMBL" id="JACHNA010000001">
    <property type="protein sequence ID" value="MBB4734762.1"/>
    <property type="molecule type" value="Genomic_DNA"/>
</dbReference>
<dbReference type="Proteomes" id="UP000540191">
    <property type="component" value="Unassembled WGS sequence"/>
</dbReference>
<evidence type="ECO:0000256" key="3">
    <source>
        <dbReference type="SAM" id="MobiDB-lite"/>
    </source>
</evidence>
<dbReference type="GO" id="GO:0003697">
    <property type="term" value="F:single-stranded DNA binding"/>
    <property type="evidence" value="ECO:0007669"/>
    <property type="project" value="InterPro"/>
</dbReference>
<feature type="compositionally biased region" description="Basic and acidic residues" evidence="3">
    <location>
        <begin position="121"/>
        <end position="130"/>
    </location>
</feature>
<dbReference type="RefSeq" id="WP_184240875.1">
    <property type="nucleotide sequence ID" value="NZ_JACHNA010000001.1"/>
</dbReference>
<dbReference type="InterPro" id="IPR012340">
    <property type="entry name" value="NA-bd_OB-fold"/>
</dbReference>
<feature type="region of interest" description="Disordered" evidence="3">
    <location>
        <begin position="119"/>
        <end position="170"/>
    </location>
</feature>
<keyword evidence="1 2" id="KW-0238">DNA-binding</keyword>
<dbReference type="AlphaFoldDB" id="A0A7W7M254"/>
<dbReference type="SUPFAM" id="SSF50249">
    <property type="entry name" value="Nucleic acid-binding proteins"/>
    <property type="match status" value="1"/>
</dbReference>
<evidence type="ECO:0000256" key="1">
    <source>
        <dbReference type="ARBA" id="ARBA00023125"/>
    </source>
</evidence>
<protein>
    <submittedName>
        <fullName evidence="4">Single-strand DNA-binding protein</fullName>
    </submittedName>
</protein>
<accession>A0A7W7M254</accession>
<evidence type="ECO:0000256" key="2">
    <source>
        <dbReference type="PROSITE-ProRule" id="PRU00252"/>
    </source>
</evidence>
<comment type="caution">
    <text evidence="4">The sequence shown here is derived from an EMBL/GenBank/DDBJ whole genome shotgun (WGS) entry which is preliminary data.</text>
</comment>